<feature type="compositionally biased region" description="Pro residues" evidence="1">
    <location>
        <begin position="42"/>
        <end position="55"/>
    </location>
</feature>
<evidence type="ECO:0000313" key="6">
    <source>
        <dbReference type="Proteomes" id="UP000663877"/>
    </source>
</evidence>
<gene>
    <name evidence="2" type="ORF">BJG266_LOCUS439</name>
    <name evidence="3" type="ORF">QVE165_LOCUS1675</name>
    <name evidence="4" type="ORF">QVE165_LOCUS5958</name>
</gene>
<name>A0A813MD77_9BILA</name>
<reference evidence="2" key="1">
    <citation type="submission" date="2021-02" db="EMBL/GenBank/DDBJ databases">
        <authorList>
            <person name="Nowell W R."/>
        </authorList>
    </citation>
    <scope>NUCLEOTIDE SEQUENCE</scope>
</reference>
<evidence type="ECO:0000313" key="2">
    <source>
        <dbReference type="EMBL" id="CAF0722512.1"/>
    </source>
</evidence>
<dbReference type="EMBL" id="CAJNOM010000024">
    <property type="protein sequence ID" value="CAF0834329.1"/>
    <property type="molecule type" value="Genomic_DNA"/>
</dbReference>
<dbReference type="EMBL" id="CAJNOM010000005">
    <property type="protein sequence ID" value="CAF0754180.1"/>
    <property type="molecule type" value="Genomic_DNA"/>
</dbReference>
<dbReference type="EMBL" id="CAJNOI010000001">
    <property type="protein sequence ID" value="CAF0722512.1"/>
    <property type="molecule type" value="Genomic_DNA"/>
</dbReference>
<accession>A0A813MD77</accession>
<comment type="caution">
    <text evidence="2">The sequence shown here is derived from an EMBL/GenBank/DDBJ whole genome shotgun (WGS) entry which is preliminary data.</text>
</comment>
<evidence type="ECO:0000256" key="1">
    <source>
        <dbReference type="SAM" id="MobiDB-lite"/>
    </source>
</evidence>
<evidence type="ECO:0000313" key="5">
    <source>
        <dbReference type="Proteomes" id="UP000663832"/>
    </source>
</evidence>
<dbReference type="AlphaFoldDB" id="A0A813MD77"/>
<feature type="region of interest" description="Disordered" evidence="1">
    <location>
        <begin position="35"/>
        <end position="71"/>
    </location>
</feature>
<dbReference type="Proteomes" id="UP000663832">
    <property type="component" value="Unassembled WGS sequence"/>
</dbReference>
<proteinExistence type="predicted"/>
<organism evidence="2 6">
    <name type="scientific">Adineta steineri</name>
    <dbReference type="NCBI Taxonomy" id="433720"/>
    <lineage>
        <taxon>Eukaryota</taxon>
        <taxon>Metazoa</taxon>
        <taxon>Spiralia</taxon>
        <taxon>Gnathifera</taxon>
        <taxon>Rotifera</taxon>
        <taxon>Eurotatoria</taxon>
        <taxon>Bdelloidea</taxon>
        <taxon>Adinetida</taxon>
        <taxon>Adinetidae</taxon>
        <taxon>Adineta</taxon>
    </lineage>
</organism>
<keyword evidence="5" id="KW-1185">Reference proteome</keyword>
<evidence type="ECO:0000313" key="3">
    <source>
        <dbReference type="EMBL" id="CAF0754180.1"/>
    </source>
</evidence>
<evidence type="ECO:0000313" key="4">
    <source>
        <dbReference type="EMBL" id="CAF0834329.1"/>
    </source>
</evidence>
<dbReference type="Proteomes" id="UP000663877">
    <property type="component" value="Unassembled WGS sequence"/>
</dbReference>
<sequence>MFLITGKAHSLIVRITYFPISFSQTILSKRNIDNVVFGENPTPAPPPQQQIPQVPPQQQIPQAPPQGKETK</sequence>
<protein>
    <submittedName>
        <fullName evidence="2">Uncharacterized protein</fullName>
    </submittedName>
</protein>